<feature type="compositionally biased region" description="Low complexity" evidence="3">
    <location>
        <begin position="150"/>
        <end position="179"/>
    </location>
</feature>
<feature type="compositionally biased region" description="Acidic residues" evidence="3">
    <location>
        <begin position="57"/>
        <end position="69"/>
    </location>
</feature>
<dbReference type="PANTHER" id="PTHR48407">
    <property type="entry name" value="CRANIOFACIAL DEVELOPMENT PROTEIN 1"/>
    <property type="match status" value="1"/>
</dbReference>
<evidence type="ECO:0000256" key="1">
    <source>
        <dbReference type="ARBA" id="ARBA00010465"/>
    </source>
</evidence>
<dbReference type="InterPro" id="IPR027124">
    <property type="entry name" value="Swc5/CFDP1/2"/>
</dbReference>
<dbReference type="InterPro" id="IPR011421">
    <property type="entry name" value="BCNT-C"/>
</dbReference>
<feature type="domain" description="BCNT-C" evidence="4">
    <location>
        <begin position="253"/>
        <end position="335"/>
    </location>
</feature>
<accession>A0A4U7KVF3</accession>
<dbReference type="OrthoDB" id="445677at2759"/>
<reference evidence="5 6" key="1">
    <citation type="submission" date="2019-05" db="EMBL/GenBank/DDBJ databases">
        <title>Sporisorium graminicola CBS 10092 draft sequencing and annotation.</title>
        <authorList>
            <person name="Solano-Gonzalez S."/>
            <person name="Caddick M.X."/>
            <person name="Darby A."/>
        </authorList>
    </citation>
    <scope>NUCLEOTIDE SEQUENCE [LARGE SCALE GENOMIC DNA]</scope>
    <source>
        <strain evidence="5 6">CBS 10092</strain>
    </source>
</reference>
<dbReference type="Proteomes" id="UP000306050">
    <property type="component" value="Chromosome SGRAM_14"/>
</dbReference>
<comment type="similarity">
    <text evidence="1">Belongs to the SWC5 family.</text>
</comment>
<evidence type="ECO:0000256" key="2">
    <source>
        <dbReference type="ARBA" id="ARBA00019138"/>
    </source>
</evidence>
<comment type="caution">
    <text evidence="5">The sequence shown here is derived from an EMBL/GenBank/DDBJ whole genome shotgun (WGS) entry which is preliminary data.</text>
</comment>
<dbReference type="GO" id="GO:0000812">
    <property type="term" value="C:Swr1 complex"/>
    <property type="evidence" value="ECO:0007669"/>
    <property type="project" value="TreeGrafter"/>
</dbReference>
<dbReference type="GeneID" id="40725181"/>
<feature type="region of interest" description="Disordered" evidence="3">
    <location>
        <begin position="145"/>
        <end position="181"/>
    </location>
</feature>
<feature type="compositionally biased region" description="Acidic residues" evidence="3">
    <location>
        <begin position="19"/>
        <end position="30"/>
    </location>
</feature>
<gene>
    <name evidence="5" type="ORF">EX895_002286</name>
</gene>
<dbReference type="AlphaFoldDB" id="A0A4U7KVF3"/>
<proteinExistence type="inferred from homology"/>
<name>A0A4U7KVF3_9BASI</name>
<dbReference type="Pfam" id="PF07572">
    <property type="entry name" value="BCNT"/>
    <property type="match status" value="1"/>
</dbReference>
<feature type="compositionally biased region" description="Low complexity" evidence="3">
    <location>
        <begin position="257"/>
        <end position="273"/>
    </location>
</feature>
<sequence>MAADPLSRSELNTNTASDSDSDFEDDDFVPEPELSRGAAAAIQASYKLQTQRPGADDASDSDSDDEDSDGEAKGAGSRAVAGEQIDADELEALKREREEMVAAAGGEGRLGKRARLAKDAVAESAGSMAVNDEAEALKAKALAEWENIKGDGPTSTTSTGDGATSQEAQSGSSTTTSTEEIVSIPTTYKFAGELHTSTRLLPRSHPDAIKYLSSQSASSTSAKVTTSTPVPSINPTPAVTAAAPRPPPTGPRRKKGSSLAALSAAATAKPAKLNTLEKSKLDWDSYKDDTAKLSQQEKDELEHQTKGGGKGLGDMKGYLERRDFLDRVKDRTGQP</sequence>
<dbReference type="PANTHER" id="PTHR48407:SF1">
    <property type="entry name" value="CRANIOFACIAL DEVELOPMENT PROTEIN 1"/>
    <property type="match status" value="1"/>
</dbReference>
<organism evidence="5 6">
    <name type="scientific">Sporisorium graminicola</name>
    <dbReference type="NCBI Taxonomy" id="280036"/>
    <lineage>
        <taxon>Eukaryota</taxon>
        <taxon>Fungi</taxon>
        <taxon>Dikarya</taxon>
        <taxon>Basidiomycota</taxon>
        <taxon>Ustilaginomycotina</taxon>
        <taxon>Ustilaginomycetes</taxon>
        <taxon>Ustilaginales</taxon>
        <taxon>Ustilaginaceae</taxon>
        <taxon>Sporisorium</taxon>
    </lineage>
</organism>
<feature type="compositionally biased region" description="Basic and acidic residues" evidence="3">
    <location>
        <begin position="275"/>
        <end position="305"/>
    </location>
</feature>
<evidence type="ECO:0000313" key="5">
    <source>
        <dbReference type="EMBL" id="TKY88655.1"/>
    </source>
</evidence>
<evidence type="ECO:0000259" key="4">
    <source>
        <dbReference type="PROSITE" id="PS51279"/>
    </source>
</evidence>
<evidence type="ECO:0000256" key="3">
    <source>
        <dbReference type="SAM" id="MobiDB-lite"/>
    </source>
</evidence>
<dbReference type="KEGG" id="sgra:EX895_002286"/>
<keyword evidence="6" id="KW-1185">Reference proteome</keyword>
<feature type="region of interest" description="Disordered" evidence="3">
    <location>
        <begin position="212"/>
        <end position="318"/>
    </location>
</feature>
<dbReference type="RefSeq" id="XP_029740640.1">
    <property type="nucleotide sequence ID" value="XM_029882885.1"/>
</dbReference>
<evidence type="ECO:0000313" key="6">
    <source>
        <dbReference type="Proteomes" id="UP000306050"/>
    </source>
</evidence>
<dbReference type="EMBL" id="SRRM01000007">
    <property type="protein sequence ID" value="TKY88655.1"/>
    <property type="molecule type" value="Genomic_DNA"/>
</dbReference>
<protein>
    <recommendedName>
        <fullName evidence="2">SWR1-complex protein 5</fullName>
    </recommendedName>
</protein>
<feature type="region of interest" description="Disordered" evidence="3">
    <location>
        <begin position="1"/>
        <end position="93"/>
    </location>
</feature>
<feature type="compositionally biased region" description="Low complexity" evidence="3">
    <location>
        <begin position="213"/>
        <end position="243"/>
    </location>
</feature>
<dbReference type="PROSITE" id="PS51279">
    <property type="entry name" value="BCNT_C"/>
    <property type="match status" value="1"/>
</dbReference>